<evidence type="ECO:0000313" key="6">
    <source>
        <dbReference type="Proteomes" id="UP000334019"/>
    </source>
</evidence>
<dbReference type="KEGG" id="atq:GH723_18035"/>
<dbReference type="InterPro" id="IPR051804">
    <property type="entry name" value="Carb_Metab_Reg_Kinase/Isom"/>
</dbReference>
<dbReference type="RefSeq" id="WP_153760946.1">
    <property type="nucleotide sequence ID" value="NZ_CP045851.1"/>
</dbReference>
<protein>
    <submittedName>
        <fullName evidence="5">Mannose-6-phosphate isomerase</fullName>
    </submittedName>
</protein>
<feature type="binding site" evidence="3">
    <location>
        <position position="152"/>
    </location>
    <ligand>
        <name>Zn(2+)</name>
        <dbReference type="ChEBI" id="CHEBI:29105"/>
    </ligand>
</feature>
<dbReference type="Proteomes" id="UP000334019">
    <property type="component" value="Chromosome"/>
</dbReference>
<feature type="binding site" evidence="3">
    <location>
        <position position="94"/>
    </location>
    <ligand>
        <name>Zn(2+)</name>
        <dbReference type="ChEBI" id="CHEBI:29105"/>
    </ligand>
</feature>
<dbReference type="Gene3D" id="2.60.120.10">
    <property type="entry name" value="Jelly Rolls"/>
    <property type="match status" value="1"/>
</dbReference>
<comment type="cofactor">
    <cofactor evidence="3">
        <name>Zn(2+)</name>
        <dbReference type="ChEBI" id="CHEBI:29105"/>
    </cofactor>
    <text evidence="3">Binds 1 zinc ion per subunit.</text>
</comment>
<name>A0A5Q2RN60_9ACTN</name>
<dbReference type="GO" id="GO:0046872">
    <property type="term" value="F:metal ion binding"/>
    <property type="evidence" value="ECO:0007669"/>
    <property type="project" value="UniProtKB-KW"/>
</dbReference>
<dbReference type="PANTHER" id="PTHR42742">
    <property type="entry name" value="TRANSCRIPTIONAL REPRESSOR MPRA"/>
    <property type="match status" value="1"/>
</dbReference>
<dbReference type="GO" id="GO:0004476">
    <property type="term" value="F:mannose-6-phosphate isomerase activity"/>
    <property type="evidence" value="ECO:0007669"/>
    <property type="project" value="InterPro"/>
</dbReference>
<dbReference type="PIRSF" id="PIRSF036894">
    <property type="entry name" value="PMI_Firm_short"/>
    <property type="match status" value="1"/>
</dbReference>
<dbReference type="InterPro" id="IPR011051">
    <property type="entry name" value="RmlC_Cupin_sf"/>
</dbReference>
<dbReference type="InterPro" id="IPR014710">
    <property type="entry name" value="RmlC-like_jellyroll"/>
</dbReference>
<accession>A0A5Q2RN60</accession>
<dbReference type="InterPro" id="IPR014628">
    <property type="entry name" value="Man6P_isomerase_Firm_short"/>
</dbReference>
<evidence type="ECO:0000256" key="2">
    <source>
        <dbReference type="ARBA" id="ARBA00022833"/>
    </source>
</evidence>
<feature type="active site" evidence="4">
    <location>
        <position position="172"/>
    </location>
</feature>
<keyword evidence="6" id="KW-1185">Reference proteome</keyword>
<gene>
    <name evidence="5" type="ORF">GH723_18035</name>
</gene>
<dbReference type="AlphaFoldDB" id="A0A5Q2RN60"/>
<sequence length="297" mass="31154">MTTGAFLLEPSLAERPWGGTRLGDGIGEAWDLSIHPNGPARIRSGTHAGRELAAVVDERPADFGGPIDLLAKRLDCARNLSVQVHPREGDPKTEAWVVLDAEPGAGVYLGFREPVDADEVARRSLDGSVADVLEFVELAVGDAVLVPAGTVHAIGGGLVLFELQQSSDTTYRLFDWGREGRELHLDAGLACADLGPPPARPVAATLDDGATRLVDCPHFWVDRIGRDLTGPEALLDPRSRWVAVHGVAGQATLDGLVLGPGDTAVVPASAGSTALLAGDGFVGLRYGPGVGDEPHRR</sequence>
<reference evidence="5 6" key="1">
    <citation type="submission" date="2019-11" db="EMBL/GenBank/DDBJ databases">
        <authorList>
            <person name="He Y."/>
        </authorList>
    </citation>
    <scope>NUCLEOTIDE SEQUENCE [LARGE SCALE GENOMIC DNA]</scope>
    <source>
        <strain evidence="5 6">SCSIO 58843</strain>
    </source>
</reference>
<evidence type="ECO:0000256" key="1">
    <source>
        <dbReference type="ARBA" id="ARBA00022723"/>
    </source>
</evidence>
<dbReference type="SUPFAM" id="SSF51182">
    <property type="entry name" value="RmlC-like cupins"/>
    <property type="match status" value="1"/>
</dbReference>
<dbReference type="GO" id="GO:0005975">
    <property type="term" value="P:carbohydrate metabolic process"/>
    <property type="evidence" value="ECO:0007669"/>
    <property type="project" value="InterPro"/>
</dbReference>
<evidence type="ECO:0000313" key="5">
    <source>
        <dbReference type="EMBL" id="QGG96844.1"/>
    </source>
</evidence>
<keyword evidence="2 3" id="KW-0862">Zinc</keyword>
<dbReference type="PANTHER" id="PTHR42742:SF3">
    <property type="entry name" value="FRUCTOKINASE"/>
    <property type="match status" value="1"/>
</dbReference>
<keyword evidence="1 3" id="KW-0479">Metal-binding</keyword>
<evidence type="ECO:0000256" key="4">
    <source>
        <dbReference type="PIRSR" id="PIRSR036894-2"/>
    </source>
</evidence>
<evidence type="ECO:0000256" key="3">
    <source>
        <dbReference type="PIRSR" id="PIRSR036894-1"/>
    </source>
</evidence>
<feature type="binding site" evidence="3">
    <location>
        <position position="85"/>
    </location>
    <ligand>
        <name>Zn(2+)</name>
        <dbReference type="ChEBI" id="CHEBI:29105"/>
    </ligand>
</feature>
<organism evidence="5 6">
    <name type="scientific">Actinomarinicola tropica</name>
    <dbReference type="NCBI Taxonomy" id="2789776"/>
    <lineage>
        <taxon>Bacteria</taxon>
        <taxon>Bacillati</taxon>
        <taxon>Actinomycetota</taxon>
        <taxon>Acidimicrobiia</taxon>
        <taxon>Acidimicrobiales</taxon>
        <taxon>Iamiaceae</taxon>
        <taxon>Actinomarinicola</taxon>
    </lineage>
</organism>
<dbReference type="EMBL" id="CP045851">
    <property type="protein sequence ID" value="QGG96844.1"/>
    <property type="molecule type" value="Genomic_DNA"/>
</dbReference>
<keyword evidence="5" id="KW-0413">Isomerase</keyword>
<proteinExistence type="predicted"/>
<dbReference type="CDD" id="cd07010">
    <property type="entry name" value="cupin_PMI_type_I_N_bac"/>
    <property type="match status" value="1"/>
</dbReference>